<name>A0AAC9IWH3_VIRHA</name>
<evidence type="ECO:0000256" key="7">
    <source>
        <dbReference type="ARBA" id="ARBA00023136"/>
    </source>
</evidence>
<keyword evidence="4" id="KW-0309">Germination</keyword>
<dbReference type="PANTHER" id="PTHR34975">
    <property type="entry name" value="SPORE GERMINATION PROTEIN A2"/>
    <property type="match status" value="1"/>
</dbReference>
<evidence type="ECO:0000256" key="2">
    <source>
        <dbReference type="ARBA" id="ARBA00007998"/>
    </source>
</evidence>
<evidence type="ECO:0000256" key="8">
    <source>
        <dbReference type="SAM" id="Phobius"/>
    </source>
</evidence>
<evidence type="ECO:0000256" key="6">
    <source>
        <dbReference type="ARBA" id="ARBA00022989"/>
    </source>
</evidence>
<comment type="subcellular location">
    <subcellularLocation>
        <location evidence="1">Membrane</location>
        <topology evidence="1">Multi-pass membrane protein</topology>
    </subcellularLocation>
</comment>
<accession>A0AAC9IWH3</accession>
<dbReference type="KEGG" id="vhl:BME96_04060"/>
<feature type="transmembrane region" description="Helical" evidence="8">
    <location>
        <begin position="194"/>
        <end position="212"/>
    </location>
</feature>
<dbReference type="EMBL" id="CP017962">
    <property type="protein sequence ID" value="APC47391.1"/>
    <property type="molecule type" value="Genomic_DNA"/>
</dbReference>
<keyword evidence="3" id="KW-0813">Transport</keyword>
<dbReference type="RefSeq" id="WP_071648370.1">
    <property type="nucleotide sequence ID" value="NZ_CP017962.1"/>
</dbReference>
<evidence type="ECO:0000256" key="1">
    <source>
        <dbReference type="ARBA" id="ARBA00004141"/>
    </source>
</evidence>
<evidence type="ECO:0000313" key="9">
    <source>
        <dbReference type="EMBL" id="APC47391.1"/>
    </source>
</evidence>
<organism evidence="9 10">
    <name type="scientific">Virgibacillus halodenitrificans</name>
    <name type="common">Bacillus halodenitrificans</name>
    <dbReference type="NCBI Taxonomy" id="1482"/>
    <lineage>
        <taxon>Bacteria</taxon>
        <taxon>Bacillati</taxon>
        <taxon>Bacillota</taxon>
        <taxon>Bacilli</taxon>
        <taxon>Bacillales</taxon>
        <taxon>Bacillaceae</taxon>
        <taxon>Virgibacillus</taxon>
    </lineage>
</organism>
<feature type="transmembrane region" description="Helical" evidence="8">
    <location>
        <begin position="310"/>
        <end position="328"/>
    </location>
</feature>
<keyword evidence="7 8" id="KW-0472">Membrane</keyword>
<proteinExistence type="inferred from homology"/>
<feature type="transmembrane region" description="Helical" evidence="8">
    <location>
        <begin position="88"/>
        <end position="111"/>
    </location>
</feature>
<sequence length="371" mass="42257">MKITNVIAPGKRIRAFYLFFIICTVQLGAGIMGAPSYIFGYARQDAWISILIAGVALILILSVIIYILSQYENSDIFGIQVDIFGSFIGKVLGSIYIIYLAMALLSVMLTYIEVVQVFIRPTMPSYVIGGLILILVIYCIWGGVKVIVGVAFLFFILSQWLLILLYDPILRMDWSHLLPVLDASLIELLKGAKASSYTLLGFEILLIIYPYIDNKKEIKLPVFLAIIYSVSTLLITTIISIGYYSLENLRDSEWTVITLFKSASFSFAERLDYIVVMEWMMIVVPNNIFLAWATTYGIKRLYNIQQRKSLYILCSLLLVSISILKYDYMILQFTTIVSNMGFWINCVYPFILATLVFFKKKRSKHKGMNTT</sequence>
<feature type="transmembrane region" description="Helical" evidence="8">
    <location>
        <begin position="123"/>
        <end position="141"/>
    </location>
</feature>
<dbReference type="Gene3D" id="1.20.1740.10">
    <property type="entry name" value="Amino acid/polyamine transporter I"/>
    <property type="match status" value="1"/>
</dbReference>
<evidence type="ECO:0000256" key="4">
    <source>
        <dbReference type="ARBA" id="ARBA00022544"/>
    </source>
</evidence>
<feature type="transmembrane region" description="Helical" evidence="8">
    <location>
        <begin position="224"/>
        <end position="246"/>
    </location>
</feature>
<keyword evidence="5 8" id="KW-0812">Transmembrane</keyword>
<dbReference type="PANTHER" id="PTHR34975:SF2">
    <property type="entry name" value="SPORE GERMINATION PROTEIN A2"/>
    <property type="match status" value="1"/>
</dbReference>
<feature type="transmembrane region" description="Helical" evidence="8">
    <location>
        <begin position="279"/>
        <end position="298"/>
    </location>
</feature>
<dbReference type="Pfam" id="PF03845">
    <property type="entry name" value="Spore_permease"/>
    <property type="match status" value="1"/>
</dbReference>
<gene>
    <name evidence="9" type="ORF">BME96_04060</name>
</gene>
<comment type="similarity">
    <text evidence="2">Belongs to the amino acid-polyamine-organocation (APC) superfamily. Spore germination protein (SGP) (TC 2.A.3.9) family.</text>
</comment>
<keyword evidence="6 8" id="KW-1133">Transmembrane helix</keyword>
<dbReference type="Proteomes" id="UP000182945">
    <property type="component" value="Chromosome"/>
</dbReference>
<feature type="transmembrane region" description="Helical" evidence="8">
    <location>
        <begin position="146"/>
        <end position="166"/>
    </location>
</feature>
<dbReference type="GO" id="GO:0016020">
    <property type="term" value="C:membrane"/>
    <property type="evidence" value="ECO:0007669"/>
    <property type="project" value="UniProtKB-SubCell"/>
</dbReference>
<dbReference type="GeneID" id="71513559"/>
<dbReference type="AlphaFoldDB" id="A0AAC9IWH3"/>
<dbReference type="NCBIfam" id="TIGR00912">
    <property type="entry name" value="2A0309"/>
    <property type="match status" value="1"/>
</dbReference>
<evidence type="ECO:0000256" key="5">
    <source>
        <dbReference type="ARBA" id="ARBA00022692"/>
    </source>
</evidence>
<dbReference type="GO" id="GO:0009847">
    <property type="term" value="P:spore germination"/>
    <property type="evidence" value="ECO:0007669"/>
    <property type="project" value="InterPro"/>
</dbReference>
<feature type="transmembrane region" description="Helical" evidence="8">
    <location>
        <begin position="16"/>
        <end position="40"/>
    </location>
</feature>
<dbReference type="InterPro" id="IPR004761">
    <property type="entry name" value="Spore_GerAB"/>
</dbReference>
<evidence type="ECO:0000313" key="10">
    <source>
        <dbReference type="Proteomes" id="UP000182945"/>
    </source>
</evidence>
<protein>
    <submittedName>
        <fullName evidence="9">Spore gernimation protein</fullName>
    </submittedName>
</protein>
<reference evidence="9 10" key="1">
    <citation type="submission" date="2016-11" db="EMBL/GenBank/DDBJ databases">
        <title>Complete genome sequencing of Virgibacillus halodenitrificans PDB-F2.</title>
        <authorList>
            <person name="Sun Z."/>
            <person name="Zhou Y."/>
            <person name="Li H."/>
        </authorList>
    </citation>
    <scope>NUCLEOTIDE SEQUENCE [LARGE SCALE GENOMIC DNA]</scope>
    <source>
        <strain evidence="9 10">PDB-F2</strain>
    </source>
</reference>
<feature type="transmembrane region" description="Helical" evidence="8">
    <location>
        <begin position="340"/>
        <end position="358"/>
    </location>
</feature>
<feature type="transmembrane region" description="Helical" evidence="8">
    <location>
        <begin position="46"/>
        <end position="68"/>
    </location>
</feature>
<evidence type="ECO:0000256" key="3">
    <source>
        <dbReference type="ARBA" id="ARBA00022448"/>
    </source>
</evidence>